<dbReference type="CDD" id="cd01335">
    <property type="entry name" value="Radical_SAM"/>
    <property type="match status" value="1"/>
</dbReference>
<dbReference type="PANTHER" id="PTHR30538">
    <property type="entry name" value="LYSINE 2,3-AMINOMUTASE-RELATED"/>
    <property type="match status" value="1"/>
</dbReference>
<feature type="domain" description="Radical SAM core" evidence="14">
    <location>
        <begin position="53"/>
        <end position="267"/>
    </location>
</feature>
<dbReference type="AlphaFoldDB" id="A6GDD3"/>
<comment type="cofactor">
    <cofactor evidence="1 12">
        <name>pyridoxal 5'-phosphate</name>
        <dbReference type="ChEBI" id="CHEBI:597326"/>
    </cofactor>
</comment>
<evidence type="ECO:0000313" key="15">
    <source>
        <dbReference type="EMBL" id="EDM76124.1"/>
    </source>
</evidence>
<dbReference type="Pfam" id="PF12544">
    <property type="entry name" value="LAM_C"/>
    <property type="match status" value="1"/>
</dbReference>
<evidence type="ECO:0000259" key="14">
    <source>
        <dbReference type="PROSITE" id="PS51918"/>
    </source>
</evidence>
<dbReference type="InterPro" id="IPR025895">
    <property type="entry name" value="LAM_C_dom"/>
</dbReference>
<evidence type="ECO:0000256" key="3">
    <source>
        <dbReference type="ARBA" id="ARBA00008703"/>
    </source>
</evidence>
<dbReference type="Proteomes" id="UP000005801">
    <property type="component" value="Unassembled WGS sequence"/>
</dbReference>
<feature type="binding site" evidence="11">
    <location>
        <position position="71"/>
    </location>
    <ligand>
        <name>[4Fe-4S] cluster</name>
        <dbReference type="ChEBI" id="CHEBI:49883"/>
        <note>4Fe-4S-S-AdoMet</note>
    </ligand>
</feature>
<evidence type="ECO:0000256" key="2">
    <source>
        <dbReference type="ARBA" id="ARBA00001966"/>
    </source>
</evidence>
<evidence type="ECO:0000256" key="5">
    <source>
        <dbReference type="ARBA" id="ARBA00022691"/>
    </source>
</evidence>
<evidence type="ECO:0000256" key="4">
    <source>
        <dbReference type="ARBA" id="ARBA00022485"/>
    </source>
</evidence>
<dbReference type="InterPro" id="IPR058240">
    <property type="entry name" value="rSAM_sf"/>
</dbReference>
<dbReference type="InterPro" id="IPR007197">
    <property type="entry name" value="rSAM"/>
</dbReference>
<evidence type="ECO:0000256" key="10">
    <source>
        <dbReference type="ARBA" id="ARBA00023235"/>
    </source>
</evidence>
<reference evidence="15 16" key="1">
    <citation type="submission" date="2007-06" db="EMBL/GenBank/DDBJ databases">
        <authorList>
            <person name="Shimkets L."/>
            <person name="Ferriera S."/>
            <person name="Johnson J."/>
            <person name="Kravitz S."/>
            <person name="Beeson K."/>
            <person name="Sutton G."/>
            <person name="Rogers Y.-H."/>
            <person name="Friedman R."/>
            <person name="Frazier M."/>
            <person name="Venter J.C."/>
        </authorList>
    </citation>
    <scope>NUCLEOTIDE SEQUENCE [LARGE SCALE GENOMIC DNA]</scope>
    <source>
        <strain evidence="15 16">SIR-1</strain>
    </source>
</reference>
<feature type="binding site" evidence="11">
    <location>
        <position position="67"/>
    </location>
    <ligand>
        <name>[4Fe-4S] cluster</name>
        <dbReference type="ChEBI" id="CHEBI:49883"/>
        <note>4Fe-4S-S-AdoMet</note>
    </ligand>
</feature>
<feature type="binding site" evidence="11">
    <location>
        <position position="74"/>
    </location>
    <ligand>
        <name>[4Fe-4S] cluster</name>
        <dbReference type="ChEBI" id="CHEBI:49883"/>
        <note>4Fe-4S-S-AdoMet</note>
    </ligand>
</feature>
<keyword evidence="10" id="KW-0413">Isomerase</keyword>
<keyword evidence="7 12" id="KW-0663">Pyridoxal phosphate</keyword>
<dbReference type="GO" id="GO:0051539">
    <property type="term" value="F:4 iron, 4 sulfur cluster binding"/>
    <property type="evidence" value="ECO:0007669"/>
    <property type="project" value="UniProtKB-KW"/>
</dbReference>
<dbReference type="Gene3D" id="3.20.20.70">
    <property type="entry name" value="Aldolase class I"/>
    <property type="match status" value="1"/>
</dbReference>
<dbReference type="STRING" id="391625.PPSIR1_31353"/>
<feature type="modified residue" description="N6-(pyridoxal phosphate)lysine" evidence="12">
    <location>
        <position position="282"/>
    </location>
</feature>
<dbReference type="eggNOG" id="COG1509">
    <property type="taxonomic scope" value="Bacteria"/>
</dbReference>
<comment type="cofactor">
    <cofactor evidence="2">
        <name>[4Fe-4S] cluster</name>
        <dbReference type="ChEBI" id="CHEBI:49883"/>
    </cofactor>
</comment>
<dbReference type="SUPFAM" id="SSF102114">
    <property type="entry name" value="Radical SAM enzymes"/>
    <property type="match status" value="1"/>
</dbReference>
<dbReference type="Pfam" id="PF04055">
    <property type="entry name" value="Radical_SAM"/>
    <property type="match status" value="1"/>
</dbReference>
<evidence type="ECO:0000256" key="12">
    <source>
        <dbReference type="PIRSR" id="PIRSR603739-50"/>
    </source>
</evidence>
<dbReference type="EMBL" id="ABCS01000072">
    <property type="protein sequence ID" value="EDM76124.1"/>
    <property type="molecule type" value="Genomic_DNA"/>
</dbReference>
<evidence type="ECO:0000256" key="8">
    <source>
        <dbReference type="ARBA" id="ARBA00023004"/>
    </source>
</evidence>
<keyword evidence="8" id="KW-0408">Iron</keyword>
<evidence type="ECO:0000256" key="1">
    <source>
        <dbReference type="ARBA" id="ARBA00001933"/>
    </source>
</evidence>
<accession>A6GDD3</accession>
<comment type="similarity">
    <text evidence="3">Belongs to the radical SAM superfamily. KamA family.</text>
</comment>
<dbReference type="SFLD" id="SFLDS00029">
    <property type="entry name" value="Radical_SAM"/>
    <property type="match status" value="1"/>
</dbReference>
<keyword evidence="16" id="KW-1185">Reference proteome</keyword>
<name>A6GDD3_9BACT</name>
<dbReference type="InterPro" id="IPR003739">
    <property type="entry name" value="Lys_aminomutase/Glu_NH3_mut"/>
</dbReference>
<dbReference type="NCBIfam" id="TIGR00238">
    <property type="entry name" value="KamA family radical SAM protein"/>
    <property type="match status" value="1"/>
</dbReference>
<proteinExistence type="inferred from homology"/>
<evidence type="ECO:0000256" key="6">
    <source>
        <dbReference type="ARBA" id="ARBA00022723"/>
    </source>
</evidence>
<keyword evidence="9 11" id="KW-0411">Iron-sulfur</keyword>
<keyword evidence="5" id="KW-0949">S-adenosyl-L-methionine</keyword>
<gene>
    <name evidence="15" type="ORF">PPSIR1_31353</name>
</gene>
<organism evidence="15 16">
    <name type="scientific">Plesiocystis pacifica SIR-1</name>
    <dbReference type="NCBI Taxonomy" id="391625"/>
    <lineage>
        <taxon>Bacteria</taxon>
        <taxon>Pseudomonadati</taxon>
        <taxon>Myxococcota</taxon>
        <taxon>Polyangia</taxon>
        <taxon>Nannocystales</taxon>
        <taxon>Nannocystaceae</taxon>
        <taxon>Plesiocystis</taxon>
    </lineage>
</organism>
<dbReference type="SFLD" id="SFLDG01070">
    <property type="entry name" value="PLP-dependent"/>
    <property type="match status" value="1"/>
</dbReference>
<dbReference type="PROSITE" id="PS51918">
    <property type="entry name" value="RADICAL_SAM"/>
    <property type="match status" value="1"/>
</dbReference>
<evidence type="ECO:0000256" key="13">
    <source>
        <dbReference type="SAM" id="MobiDB-lite"/>
    </source>
</evidence>
<dbReference type="PANTHER" id="PTHR30538:SF1">
    <property type="entry name" value="L-LYSINE 2,3-AMINOMUTASE"/>
    <property type="match status" value="1"/>
</dbReference>
<keyword evidence="6 11" id="KW-0479">Metal-binding</keyword>
<keyword evidence="4 11" id="KW-0004">4Fe-4S</keyword>
<dbReference type="GO" id="GO:0046872">
    <property type="term" value="F:metal ion binding"/>
    <property type="evidence" value="ECO:0007669"/>
    <property type="project" value="UniProtKB-KW"/>
</dbReference>
<dbReference type="GO" id="GO:0016853">
    <property type="term" value="F:isomerase activity"/>
    <property type="evidence" value="ECO:0007669"/>
    <property type="project" value="UniProtKB-KW"/>
</dbReference>
<evidence type="ECO:0000256" key="11">
    <source>
        <dbReference type="PIRSR" id="PIRSR004911-1"/>
    </source>
</evidence>
<feature type="compositionally biased region" description="Basic and acidic residues" evidence="13">
    <location>
        <begin position="7"/>
        <end position="19"/>
    </location>
</feature>
<evidence type="ECO:0000256" key="7">
    <source>
        <dbReference type="ARBA" id="ARBA00022898"/>
    </source>
</evidence>
<evidence type="ECO:0000256" key="9">
    <source>
        <dbReference type="ARBA" id="ARBA00023014"/>
    </source>
</evidence>
<comment type="caution">
    <text evidence="15">The sequence shown here is derived from an EMBL/GenBank/DDBJ whole genome shotgun (WGS) entry which is preliminary data.</text>
</comment>
<sequence>MPQSYLDKIDWQDPDDPIRRQAVPSPLELESLPGERPDPIGDAAHSPVPRLTHRYPTRALLYPTYVCSMYCRHCFRKESINDEAAGFSMAALEPALAYLAEHTELREVILTGGDPLTLSDVQLEALRSRLDAIEHLSLLRVHTRVPVTLPTRVTPGLVAALRGDGSRMVCVVTHFNHPRELDDDALTACRRLREAGFMLLNQSVLLRGVNDEVEVLAELFEKLVYRAGAKPYYLHHCDLTRGVSHFRTSIDRGRELMAALRGRISGLCLPEYVLDLPGGDGKVPIGPSFVHARDGQRWCFSTWAGGLHHYEEQLRP</sequence>
<feature type="region of interest" description="Disordered" evidence="13">
    <location>
        <begin position="1"/>
        <end position="47"/>
    </location>
</feature>
<dbReference type="InterPro" id="IPR013785">
    <property type="entry name" value="Aldolase_TIM"/>
</dbReference>
<dbReference type="PIRSF" id="PIRSF004911">
    <property type="entry name" value="DUF160"/>
    <property type="match status" value="1"/>
</dbReference>
<evidence type="ECO:0000313" key="16">
    <source>
        <dbReference type="Proteomes" id="UP000005801"/>
    </source>
</evidence>
<protein>
    <submittedName>
        <fullName evidence="15">L-lysine 2,3-aminomutase</fullName>
    </submittedName>
</protein>